<sequence>MTLRTIVISAMLATLSGAAGAQEALAPREPHRIEQICGEDGCQWEKVATCEGFIEGINFDAEGRMFIVGLLTGSIYEVADGGCTPVGESQGSPNGARIAPNGDLLVADRFEGLISVDLDSGERTSLHRGDGVAMFRGLNDLAFDPEGGLYFTEPYGSDALNPTGRVFFLSAEEGAVPEVFASGIAYPNGVAVSPDGARVYVAEFAANCILSIPGPLSRNPADVPHVFAQLVGGLGPDGLLVDDAGNLYAAQFFAGQIAVMDAFAMPYGVIRLPEGAGQGTTNLALHDGYLFVTEAFANEVWRVALNGDAVTRRVAPCCATRSLVHPP</sequence>
<keyword evidence="4" id="KW-1185">Reference proteome</keyword>
<dbReference type="EMBL" id="FODE01000048">
    <property type="protein sequence ID" value="SEO22355.1"/>
    <property type="molecule type" value="Genomic_DNA"/>
</dbReference>
<evidence type="ECO:0000256" key="1">
    <source>
        <dbReference type="SAM" id="SignalP"/>
    </source>
</evidence>
<dbReference type="AlphaFoldDB" id="A0A1H8MY89"/>
<dbReference type="Gene3D" id="2.120.10.30">
    <property type="entry name" value="TolB, C-terminal domain"/>
    <property type="match status" value="1"/>
</dbReference>
<dbReference type="Proteomes" id="UP000199054">
    <property type="component" value="Unassembled WGS sequence"/>
</dbReference>
<dbReference type="STRING" id="34002.SAMN04489859_10482"/>
<feature type="signal peptide" evidence="1">
    <location>
        <begin position="1"/>
        <end position="21"/>
    </location>
</feature>
<dbReference type="InterPro" id="IPR051262">
    <property type="entry name" value="SMP-30/CGR1_Lactonase"/>
</dbReference>
<evidence type="ECO:0000313" key="4">
    <source>
        <dbReference type="Proteomes" id="UP000199054"/>
    </source>
</evidence>
<dbReference type="InterPro" id="IPR011042">
    <property type="entry name" value="6-blade_b-propeller_TolB-like"/>
</dbReference>
<dbReference type="PANTHER" id="PTHR47572:SF5">
    <property type="entry name" value="BLR2277 PROTEIN"/>
    <property type="match status" value="1"/>
</dbReference>
<keyword evidence="1" id="KW-0732">Signal</keyword>
<feature type="domain" description="SMP-30/Gluconolactonase/LRE-like region" evidence="2">
    <location>
        <begin position="55"/>
        <end position="285"/>
    </location>
</feature>
<dbReference type="PANTHER" id="PTHR47572">
    <property type="entry name" value="LIPOPROTEIN-RELATED"/>
    <property type="match status" value="1"/>
</dbReference>
<name>A0A1H8MY89_9RHOB</name>
<dbReference type="InterPro" id="IPR013658">
    <property type="entry name" value="SGL"/>
</dbReference>
<reference evidence="3 4" key="1">
    <citation type="submission" date="2016-10" db="EMBL/GenBank/DDBJ databases">
        <authorList>
            <person name="de Groot N.N."/>
        </authorList>
    </citation>
    <scope>NUCLEOTIDE SEQUENCE [LARGE SCALE GENOMIC DNA]</scope>
    <source>
        <strain evidence="3 4">DSM 8512</strain>
    </source>
</reference>
<evidence type="ECO:0000313" key="3">
    <source>
        <dbReference type="EMBL" id="SEO22355.1"/>
    </source>
</evidence>
<protein>
    <submittedName>
        <fullName evidence="3">Gluconolactonase</fullName>
    </submittedName>
</protein>
<gene>
    <name evidence="3" type="ORF">SAMN04489859_10482</name>
</gene>
<organism evidence="3 4">
    <name type="scientific">Paracoccus alcaliphilus</name>
    <dbReference type="NCBI Taxonomy" id="34002"/>
    <lineage>
        <taxon>Bacteria</taxon>
        <taxon>Pseudomonadati</taxon>
        <taxon>Pseudomonadota</taxon>
        <taxon>Alphaproteobacteria</taxon>
        <taxon>Rhodobacterales</taxon>
        <taxon>Paracoccaceae</taxon>
        <taxon>Paracoccus</taxon>
    </lineage>
</organism>
<accession>A0A1H8MY89</accession>
<proteinExistence type="predicted"/>
<dbReference type="Pfam" id="PF08450">
    <property type="entry name" value="SGL"/>
    <property type="match status" value="1"/>
</dbReference>
<evidence type="ECO:0000259" key="2">
    <source>
        <dbReference type="Pfam" id="PF08450"/>
    </source>
</evidence>
<dbReference type="SUPFAM" id="SSF63829">
    <property type="entry name" value="Calcium-dependent phosphotriesterase"/>
    <property type="match status" value="1"/>
</dbReference>
<feature type="chain" id="PRO_5011686084" evidence="1">
    <location>
        <begin position="22"/>
        <end position="327"/>
    </location>
</feature>
<dbReference type="OrthoDB" id="241638at2"/>